<evidence type="ECO:0000256" key="8">
    <source>
        <dbReference type="ARBA" id="ARBA00023015"/>
    </source>
</evidence>
<dbReference type="InterPro" id="IPR001214">
    <property type="entry name" value="SET_dom"/>
</dbReference>
<evidence type="ECO:0000256" key="4">
    <source>
        <dbReference type="ARBA" id="ARBA00022679"/>
    </source>
</evidence>
<dbReference type="Pfam" id="PF00856">
    <property type="entry name" value="SET"/>
    <property type="match status" value="1"/>
</dbReference>
<keyword evidence="3 16" id="KW-0489">Methyltransferase</keyword>
<organism evidence="16 17">
    <name type="scientific">Apostasia shenzhenica</name>
    <dbReference type="NCBI Taxonomy" id="1088818"/>
    <lineage>
        <taxon>Eukaryota</taxon>
        <taxon>Viridiplantae</taxon>
        <taxon>Streptophyta</taxon>
        <taxon>Embryophyta</taxon>
        <taxon>Tracheophyta</taxon>
        <taxon>Spermatophyta</taxon>
        <taxon>Magnoliopsida</taxon>
        <taxon>Liliopsida</taxon>
        <taxon>Asparagales</taxon>
        <taxon>Orchidaceae</taxon>
        <taxon>Apostasioideae</taxon>
        <taxon>Apostasia</taxon>
    </lineage>
</organism>
<sequence>MDFPPGFGYSAKDEEISGGILATSSLSGAVEGKQVYDHQADMLADTCKAVLVNFENELYLSAKMSLFEYFKGFAEEEMTKMLCLEVEDKVYKASIFEVAMDSSGDACLTDAEVETKHLEHIAIEGIADCSPSYSPLVLCDMVKDSTGSVGSTGHISSLWTNFACAFQRMGPPMMDFFSDEYLDELPPPGLEAGASTSFLDLSDKLKIRPSWSNMNTSENSKNVALAICRQKLHDEFLESWKSSCLVSFLEELFVCVLRKRGTNAAIAFYKGWSINNFLQDEGCNHAAISKPVEEVDNNVLHFKDSRSSNISLDGKLTYFRKKKMGKKKDGQLLSCMSSEDPGLIEQVGGISGGQEHLEGQQAFNHARRDVEEVSIAEHDFDKNEMILDSIYVDSKKESEVISLRISKSKKLPSLKRKAAEESTLAAKVSKHSRTSKLRKASQKQTFTQVIKPSKLLIPCPQSDGCARSSISGWDWRHWSRNALPSERARLRGIRKGFGHNCFSDANRNQHSNVKGLSARTNRIKLRNLLAAAEGAELLKVTQLKSRKKRLRFQRSKIHDWGLVALEPIEAEDFVIEYVGELIRRRISDVRELQYEKMGIGSSYLFRLDDGYVVDATKRGGLARFINHSCEPNCYTKVITVDGQKKIFIYAKRHIFTGEELTYNYKFPLEEQKIPCNCGSKRCRGSMN</sequence>
<evidence type="ECO:0000256" key="1">
    <source>
        <dbReference type="ARBA" id="ARBA00004123"/>
    </source>
</evidence>
<dbReference type="EC" id="2.1.1.354" evidence="2"/>
<dbReference type="GO" id="GO:0140999">
    <property type="term" value="F:histone H3K4 trimethyltransferase activity"/>
    <property type="evidence" value="ECO:0007669"/>
    <property type="project" value="UniProtKB-EC"/>
</dbReference>
<name>A0A2I0A6D2_9ASPA</name>
<reference evidence="16 17" key="1">
    <citation type="journal article" date="2017" name="Nature">
        <title>The Apostasia genome and the evolution of orchids.</title>
        <authorList>
            <person name="Zhang G.Q."/>
            <person name="Liu K.W."/>
            <person name="Li Z."/>
            <person name="Lohaus R."/>
            <person name="Hsiao Y.Y."/>
            <person name="Niu S.C."/>
            <person name="Wang J.Y."/>
            <person name="Lin Y.C."/>
            <person name="Xu Q."/>
            <person name="Chen L.J."/>
            <person name="Yoshida K."/>
            <person name="Fujiwara S."/>
            <person name="Wang Z.W."/>
            <person name="Zhang Y.Q."/>
            <person name="Mitsuda N."/>
            <person name="Wang M."/>
            <person name="Liu G.H."/>
            <person name="Pecoraro L."/>
            <person name="Huang H.X."/>
            <person name="Xiao X.J."/>
            <person name="Lin M."/>
            <person name="Wu X.Y."/>
            <person name="Wu W.L."/>
            <person name="Chen Y.Y."/>
            <person name="Chang S.B."/>
            <person name="Sakamoto S."/>
            <person name="Ohme-Takagi M."/>
            <person name="Yagi M."/>
            <person name="Zeng S.J."/>
            <person name="Shen C.Y."/>
            <person name="Yeh C.M."/>
            <person name="Luo Y.B."/>
            <person name="Tsai W.C."/>
            <person name="Van de Peer Y."/>
            <person name="Liu Z.J."/>
        </authorList>
    </citation>
    <scope>NUCLEOTIDE SEQUENCE [LARGE SCALE GENOMIC DNA]</scope>
    <source>
        <strain evidence="17">cv. Shenzhen</strain>
        <tissue evidence="16">Stem</tissue>
    </source>
</reference>
<dbReference type="OrthoDB" id="308383at2759"/>
<dbReference type="InterPro" id="IPR037841">
    <property type="entry name" value="SET_SETD1A/B"/>
</dbReference>
<dbReference type="AlphaFoldDB" id="A0A2I0A6D2"/>
<keyword evidence="5" id="KW-0949">S-adenosyl-L-methionine</keyword>
<dbReference type="GO" id="GO:0048188">
    <property type="term" value="C:Set1C/COMPASS complex"/>
    <property type="evidence" value="ECO:0007669"/>
    <property type="project" value="InterPro"/>
</dbReference>
<evidence type="ECO:0000256" key="3">
    <source>
        <dbReference type="ARBA" id="ARBA00022603"/>
    </source>
</evidence>
<dbReference type="InterPro" id="IPR044570">
    <property type="entry name" value="Set1-like"/>
</dbReference>
<evidence type="ECO:0000313" key="16">
    <source>
        <dbReference type="EMBL" id="PKA51108.1"/>
    </source>
</evidence>
<proteinExistence type="predicted"/>
<keyword evidence="6" id="KW-0156">Chromatin regulator</keyword>
<evidence type="ECO:0000256" key="7">
    <source>
        <dbReference type="ARBA" id="ARBA00022884"/>
    </source>
</evidence>
<dbReference type="SUPFAM" id="SSF82199">
    <property type="entry name" value="SET domain"/>
    <property type="match status" value="1"/>
</dbReference>
<dbReference type="InterPro" id="IPR003616">
    <property type="entry name" value="Post-SET_dom"/>
</dbReference>
<dbReference type="SMART" id="SM00508">
    <property type="entry name" value="PostSET"/>
    <property type="match status" value="1"/>
</dbReference>
<evidence type="ECO:0000256" key="2">
    <source>
        <dbReference type="ARBA" id="ARBA00012182"/>
    </source>
</evidence>
<dbReference type="PROSITE" id="PS50280">
    <property type="entry name" value="SET"/>
    <property type="match status" value="1"/>
</dbReference>
<evidence type="ECO:0000259" key="14">
    <source>
        <dbReference type="PROSITE" id="PS50280"/>
    </source>
</evidence>
<evidence type="ECO:0000256" key="10">
    <source>
        <dbReference type="ARBA" id="ARBA00023242"/>
    </source>
</evidence>
<keyword evidence="8" id="KW-0805">Transcription regulation</keyword>
<comment type="subcellular location">
    <subcellularLocation>
        <location evidence="1">Nucleus</location>
    </subcellularLocation>
</comment>
<keyword evidence="4 16" id="KW-0808">Transferase</keyword>
<evidence type="ECO:0000256" key="6">
    <source>
        <dbReference type="ARBA" id="ARBA00022853"/>
    </source>
</evidence>
<evidence type="ECO:0000256" key="5">
    <source>
        <dbReference type="ARBA" id="ARBA00022691"/>
    </source>
</evidence>
<comment type="catalytic activity">
    <reaction evidence="12">
        <text>N(6)-methyl-L-lysyl(4)-[histone H3] + S-adenosyl-L-methionine = N(6),N(6)-dimethyl-L-lysyl(4)-[histone H3] + S-adenosyl-L-homocysteine + H(+)</text>
        <dbReference type="Rhea" id="RHEA:60268"/>
        <dbReference type="Rhea" id="RHEA-COMP:15540"/>
        <dbReference type="Rhea" id="RHEA-COMP:15543"/>
        <dbReference type="ChEBI" id="CHEBI:15378"/>
        <dbReference type="ChEBI" id="CHEBI:57856"/>
        <dbReference type="ChEBI" id="CHEBI:59789"/>
        <dbReference type="ChEBI" id="CHEBI:61929"/>
        <dbReference type="ChEBI" id="CHEBI:61976"/>
    </reaction>
</comment>
<evidence type="ECO:0000256" key="13">
    <source>
        <dbReference type="ARBA" id="ARBA00049129"/>
    </source>
</evidence>
<protein>
    <recommendedName>
        <fullName evidence="2">[histone H3]-lysine(4) N-trimethyltransferase</fullName>
        <ecNumber evidence="2">2.1.1.354</ecNumber>
    </recommendedName>
</protein>
<keyword evidence="10" id="KW-0539">Nucleus</keyword>
<feature type="domain" description="SET" evidence="14">
    <location>
        <begin position="548"/>
        <end position="665"/>
    </location>
</feature>
<dbReference type="Proteomes" id="UP000236161">
    <property type="component" value="Unassembled WGS sequence"/>
</dbReference>
<dbReference type="GO" id="GO:0003723">
    <property type="term" value="F:RNA binding"/>
    <property type="evidence" value="ECO:0007669"/>
    <property type="project" value="UniProtKB-KW"/>
</dbReference>
<feature type="domain" description="Post-SET" evidence="15">
    <location>
        <begin position="671"/>
        <end position="687"/>
    </location>
</feature>
<gene>
    <name evidence="16" type="primary">ATX2</name>
    <name evidence="16" type="ORF">AXF42_Ash010548</name>
</gene>
<evidence type="ECO:0000256" key="12">
    <source>
        <dbReference type="ARBA" id="ARBA00047583"/>
    </source>
</evidence>
<evidence type="ECO:0000256" key="9">
    <source>
        <dbReference type="ARBA" id="ARBA00023163"/>
    </source>
</evidence>
<dbReference type="SMART" id="SM00317">
    <property type="entry name" value="SET"/>
    <property type="match status" value="1"/>
</dbReference>
<evidence type="ECO:0000256" key="11">
    <source>
        <dbReference type="ARBA" id="ARBA00047571"/>
    </source>
</evidence>
<dbReference type="PANTHER" id="PTHR45814:SF2">
    <property type="entry name" value="HISTONE-LYSINE N-METHYLTRANSFERASE SETD1"/>
    <property type="match status" value="1"/>
</dbReference>
<keyword evidence="17" id="KW-1185">Reference proteome</keyword>
<dbReference type="InterPro" id="IPR046341">
    <property type="entry name" value="SET_dom_sf"/>
</dbReference>
<keyword evidence="9" id="KW-0804">Transcription</keyword>
<dbReference type="CDD" id="cd19169">
    <property type="entry name" value="SET_SETD1"/>
    <property type="match status" value="1"/>
</dbReference>
<evidence type="ECO:0000259" key="15">
    <source>
        <dbReference type="PROSITE" id="PS50868"/>
    </source>
</evidence>
<dbReference type="STRING" id="1088818.A0A2I0A6D2"/>
<keyword evidence="7" id="KW-0694">RNA-binding</keyword>
<dbReference type="EMBL" id="KZ452014">
    <property type="protein sequence ID" value="PKA51108.1"/>
    <property type="molecule type" value="Genomic_DNA"/>
</dbReference>
<comment type="catalytic activity">
    <reaction evidence="13">
        <text>N(6),N(6)-dimethyl-L-lysyl(4)-[histone H3] + S-adenosyl-L-methionine = N(6),N(6),N(6)-trimethyl-L-lysyl(4)-[histone H3] + S-adenosyl-L-homocysteine + H(+)</text>
        <dbReference type="Rhea" id="RHEA:60272"/>
        <dbReference type="Rhea" id="RHEA-COMP:15537"/>
        <dbReference type="Rhea" id="RHEA-COMP:15540"/>
        <dbReference type="ChEBI" id="CHEBI:15378"/>
        <dbReference type="ChEBI" id="CHEBI:57856"/>
        <dbReference type="ChEBI" id="CHEBI:59789"/>
        <dbReference type="ChEBI" id="CHEBI:61961"/>
        <dbReference type="ChEBI" id="CHEBI:61976"/>
    </reaction>
</comment>
<accession>A0A2I0A6D2</accession>
<dbReference type="GO" id="GO:0032259">
    <property type="term" value="P:methylation"/>
    <property type="evidence" value="ECO:0007669"/>
    <property type="project" value="UniProtKB-KW"/>
</dbReference>
<dbReference type="Gene3D" id="2.170.270.10">
    <property type="entry name" value="SET domain"/>
    <property type="match status" value="1"/>
</dbReference>
<comment type="catalytic activity">
    <reaction evidence="11">
        <text>L-lysyl(4)-[histone H3] + 3 S-adenosyl-L-methionine = N(6),N(6),N(6)-trimethyl-L-lysyl(4)-[histone H3] + 3 S-adenosyl-L-homocysteine + 3 H(+)</text>
        <dbReference type="Rhea" id="RHEA:60260"/>
        <dbReference type="Rhea" id="RHEA-COMP:15537"/>
        <dbReference type="Rhea" id="RHEA-COMP:15547"/>
        <dbReference type="ChEBI" id="CHEBI:15378"/>
        <dbReference type="ChEBI" id="CHEBI:29969"/>
        <dbReference type="ChEBI" id="CHEBI:57856"/>
        <dbReference type="ChEBI" id="CHEBI:59789"/>
        <dbReference type="ChEBI" id="CHEBI:61961"/>
        <dbReference type="EC" id="2.1.1.354"/>
    </reaction>
</comment>
<dbReference type="PANTHER" id="PTHR45814">
    <property type="entry name" value="HISTONE-LYSINE N-METHYLTRANSFERASE SETD1"/>
    <property type="match status" value="1"/>
</dbReference>
<dbReference type="PROSITE" id="PS50868">
    <property type="entry name" value="POST_SET"/>
    <property type="match status" value="1"/>
</dbReference>
<evidence type="ECO:0000313" key="17">
    <source>
        <dbReference type="Proteomes" id="UP000236161"/>
    </source>
</evidence>